<name>A0A8J7F213_9CYAN</name>
<keyword evidence="2" id="KW-1185">Reference proteome</keyword>
<reference evidence="1" key="1">
    <citation type="submission" date="2020-10" db="EMBL/GenBank/DDBJ databases">
        <authorList>
            <person name="Castelo-Branco R."/>
            <person name="Eusebio N."/>
            <person name="Adriana R."/>
            <person name="Vieira A."/>
            <person name="Brugerolle De Fraissinette N."/>
            <person name="Rezende De Castro R."/>
            <person name="Schneider M.P."/>
            <person name="Vasconcelos V."/>
            <person name="Leao P.N."/>
        </authorList>
    </citation>
    <scope>NUCLEOTIDE SEQUENCE</scope>
    <source>
        <strain evidence="1">LEGE 06105</strain>
    </source>
</reference>
<evidence type="ECO:0000313" key="1">
    <source>
        <dbReference type="EMBL" id="MBE9211505.1"/>
    </source>
</evidence>
<dbReference type="RefSeq" id="WP_193916529.1">
    <property type="nucleotide sequence ID" value="NZ_JADEWL010000004.1"/>
</dbReference>
<organism evidence="1 2">
    <name type="scientific">Plectonema cf. radiosum LEGE 06105</name>
    <dbReference type="NCBI Taxonomy" id="945769"/>
    <lineage>
        <taxon>Bacteria</taxon>
        <taxon>Bacillati</taxon>
        <taxon>Cyanobacteriota</taxon>
        <taxon>Cyanophyceae</taxon>
        <taxon>Oscillatoriophycideae</taxon>
        <taxon>Oscillatoriales</taxon>
        <taxon>Microcoleaceae</taxon>
        <taxon>Plectonema</taxon>
    </lineage>
</organism>
<dbReference type="Proteomes" id="UP000620559">
    <property type="component" value="Unassembled WGS sequence"/>
</dbReference>
<dbReference type="EMBL" id="JADEWL010000004">
    <property type="protein sequence ID" value="MBE9211505.1"/>
    <property type="molecule type" value="Genomic_DNA"/>
</dbReference>
<evidence type="ECO:0000313" key="2">
    <source>
        <dbReference type="Proteomes" id="UP000620559"/>
    </source>
</evidence>
<dbReference type="AlphaFoldDB" id="A0A8J7F213"/>
<proteinExistence type="predicted"/>
<gene>
    <name evidence="1" type="ORF">IQ247_02020</name>
</gene>
<comment type="caution">
    <text evidence="1">The sequence shown here is derived from an EMBL/GenBank/DDBJ whole genome shotgun (WGS) entry which is preliminary data.</text>
</comment>
<accession>A0A8J7F213</accession>
<sequence length="257" mass="28762">MQANQNNGKKIVTAILIAGGFASLYNQGLIGQVAQFLNANISPKAVAQELKLSEGTLLAKGYPLTPEIIIKEFKADKVVMKDRQVFLILFNGKKITAPDGIYEFPQRGKLVVEEGTWREINGYFGTSKDGKDKEIWIECVTKPGGVCPNWDQGWELILQPEESRLPIEKVAQKLGIAKLIIEERRVFTFDVKGNKIKLPDGLYILENQNLQIKNQEIVCEPKVCDVPQGEFIFNKKGYLPTTPNKVDVKAIFASIQQ</sequence>
<protein>
    <submittedName>
        <fullName evidence="1">Uncharacterized protein</fullName>
    </submittedName>
</protein>